<dbReference type="SMART" id="SM00562">
    <property type="entry name" value="NDK"/>
    <property type="match status" value="1"/>
</dbReference>
<keyword evidence="9 12" id="KW-0067">ATP-binding</keyword>
<dbReference type="Pfam" id="PF00334">
    <property type="entry name" value="NDK"/>
    <property type="match status" value="1"/>
</dbReference>
<dbReference type="PROSITE" id="PS51374">
    <property type="entry name" value="NDPK_LIKE"/>
    <property type="match status" value="1"/>
</dbReference>
<dbReference type="EC" id="2.7.4.6" evidence="3 12"/>
<dbReference type="GO" id="GO:0006183">
    <property type="term" value="P:GTP biosynthetic process"/>
    <property type="evidence" value="ECO:0007669"/>
    <property type="project" value="UniProtKB-UniRule"/>
</dbReference>
<comment type="subcellular location">
    <subcellularLocation>
        <location evidence="12">Cytoplasm</location>
    </subcellularLocation>
</comment>
<comment type="cofactor">
    <cofactor evidence="1 12">
        <name>Mg(2+)</name>
        <dbReference type="ChEBI" id="CHEBI:18420"/>
    </cofactor>
</comment>
<evidence type="ECO:0000259" key="16">
    <source>
        <dbReference type="SMART" id="SM00562"/>
    </source>
</evidence>
<keyword evidence="11 12" id="KW-0546">Nucleotide metabolism</keyword>
<keyword evidence="5 12" id="KW-0808">Transferase</keyword>
<dbReference type="GO" id="GO:0006228">
    <property type="term" value="P:UTP biosynthetic process"/>
    <property type="evidence" value="ECO:0007669"/>
    <property type="project" value="UniProtKB-UniRule"/>
</dbReference>
<feature type="domain" description="Nucleoside diphosphate kinase-like" evidence="16">
    <location>
        <begin position="2"/>
        <end position="135"/>
    </location>
</feature>
<comment type="catalytic activity">
    <reaction evidence="12">
        <text>a ribonucleoside 5'-diphosphate + ATP = a ribonucleoside 5'-triphosphate + ADP</text>
        <dbReference type="Rhea" id="RHEA:18113"/>
        <dbReference type="ChEBI" id="CHEBI:30616"/>
        <dbReference type="ChEBI" id="CHEBI:57930"/>
        <dbReference type="ChEBI" id="CHEBI:61557"/>
        <dbReference type="ChEBI" id="CHEBI:456216"/>
        <dbReference type="EC" id="2.7.4.6"/>
    </reaction>
</comment>
<evidence type="ECO:0000313" key="18">
    <source>
        <dbReference type="Proteomes" id="UP000264883"/>
    </source>
</evidence>
<feature type="binding site" evidence="12 13">
    <location>
        <position position="58"/>
    </location>
    <ligand>
        <name>ATP</name>
        <dbReference type="ChEBI" id="CHEBI:30616"/>
    </ligand>
</feature>
<dbReference type="FunFam" id="3.30.70.141:FF:000003">
    <property type="entry name" value="Nucleoside diphosphate kinase"/>
    <property type="match status" value="1"/>
</dbReference>
<comment type="function">
    <text evidence="12">Major role in the synthesis of nucleoside triphosphates other than ATP. The ATP gamma phosphate is transferred to the NDP beta phosphate via a ping-pong mechanism, using a phosphorylated active-site intermediate.</text>
</comment>
<dbReference type="PRINTS" id="PR01243">
    <property type="entry name" value="NUCDPKINASE"/>
</dbReference>
<organism evidence="17 18">
    <name type="scientific">Clostridium isatidis</name>
    <dbReference type="NCBI Taxonomy" id="182773"/>
    <lineage>
        <taxon>Bacteria</taxon>
        <taxon>Bacillati</taxon>
        <taxon>Bacillota</taxon>
        <taxon>Clostridia</taxon>
        <taxon>Eubacteriales</taxon>
        <taxon>Clostridiaceae</taxon>
        <taxon>Clostridium</taxon>
    </lineage>
</organism>
<keyword evidence="12" id="KW-0963">Cytoplasm</keyword>
<feature type="binding site" evidence="12 13">
    <location>
        <position position="113"/>
    </location>
    <ligand>
        <name>ATP</name>
        <dbReference type="ChEBI" id="CHEBI:30616"/>
    </ligand>
</feature>
<evidence type="ECO:0000256" key="9">
    <source>
        <dbReference type="ARBA" id="ARBA00022840"/>
    </source>
</evidence>
<feature type="active site" description="Pros-phosphohistidine intermediate" evidence="12 13">
    <location>
        <position position="116"/>
    </location>
</feature>
<protein>
    <recommendedName>
        <fullName evidence="4 12">Nucleoside diphosphate kinase</fullName>
        <shortName evidence="12">NDK</shortName>
        <shortName evidence="12">NDP kinase</shortName>
        <ecNumber evidence="3 12">2.7.4.6</ecNumber>
    </recommendedName>
    <alternativeName>
        <fullName evidence="12">Nucleoside-2-P kinase</fullName>
    </alternativeName>
</protein>
<evidence type="ECO:0000256" key="12">
    <source>
        <dbReference type="HAMAP-Rule" id="MF_00451"/>
    </source>
</evidence>
<dbReference type="CDD" id="cd04413">
    <property type="entry name" value="NDPk_I"/>
    <property type="match status" value="1"/>
</dbReference>
<gene>
    <name evidence="12" type="primary">ndk</name>
    <name evidence="17" type="ORF">BEN51_09125</name>
</gene>
<feature type="binding site" evidence="12 13">
    <location>
        <position position="10"/>
    </location>
    <ligand>
        <name>ATP</name>
        <dbReference type="ChEBI" id="CHEBI:30616"/>
    </ligand>
</feature>
<dbReference type="AlphaFoldDB" id="A0A343JDM7"/>
<evidence type="ECO:0000256" key="6">
    <source>
        <dbReference type="ARBA" id="ARBA00022723"/>
    </source>
</evidence>
<dbReference type="SUPFAM" id="SSF54919">
    <property type="entry name" value="Nucleoside diphosphate kinase, NDK"/>
    <property type="match status" value="1"/>
</dbReference>
<feature type="binding site" evidence="12 13">
    <location>
        <position position="103"/>
    </location>
    <ligand>
        <name>ATP</name>
        <dbReference type="ChEBI" id="CHEBI:30616"/>
    </ligand>
</feature>
<keyword evidence="12" id="KW-0597">Phosphoprotein</keyword>
<keyword evidence="6 12" id="KW-0479">Metal-binding</keyword>
<evidence type="ECO:0000256" key="14">
    <source>
        <dbReference type="RuleBase" id="RU004011"/>
    </source>
</evidence>
<keyword evidence="8 12" id="KW-0418">Kinase</keyword>
<evidence type="ECO:0000256" key="10">
    <source>
        <dbReference type="ARBA" id="ARBA00022842"/>
    </source>
</evidence>
<dbReference type="GO" id="GO:0005524">
    <property type="term" value="F:ATP binding"/>
    <property type="evidence" value="ECO:0007669"/>
    <property type="project" value="UniProtKB-UniRule"/>
</dbReference>
<feature type="binding site" evidence="12 13">
    <location>
        <position position="86"/>
    </location>
    <ligand>
        <name>ATP</name>
        <dbReference type="ChEBI" id="CHEBI:30616"/>
    </ligand>
</feature>
<name>A0A343JDM7_9CLOT</name>
<evidence type="ECO:0000256" key="7">
    <source>
        <dbReference type="ARBA" id="ARBA00022741"/>
    </source>
</evidence>
<dbReference type="NCBIfam" id="NF001908">
    <property type="entry name" value="PRK00668.1"/>
    <property type="match status" value="1"/>
</dbReference>
<keyword evidence="18" id="KW-1185">Reference proteome</keyword>
<reference evidence="17 18" key="1">
    <citation type="submission" date="2016-08" db="EMBL/GenBank/DDBJ databases">
        <title>Complete Genome Sequence Of The Indigo Reducing Clostridium isatidis DSM15098.</title>
        <authorList>
            <person name="Little G.T."/>
            <person name="Minton N.P."/>
        </authorList>
    </citation>
    <scope>NUCLEOTIDE SEQUENCE [LARGE SCALE GENOMIC DNA]</scope>
    <source>
        <strain evidence="17 18">DSM 15098</strain>
    </source>
</reference>
<evidence type="ECO:0000256" key="5">
    <source>
        <dbReference type="ARBA" id="ARBA00022679"/>
    </source>
</evidence>
<dbReference type="KEGG" id="cia:BEN51_09125"/>
<dbReference type="GO" id="GO:0004550">
    <property type="term" value="F:nucleoside diphosphate kinase activity"/>
    <property type="evidence" value="ECO:0007669"/>
    <property type="project" value="UniProtKB-UniRule"/>
</dbReference>
<dbReference type="EMBL" id="CP016786">
    <property type="protein sequence ID" value="ASW43635.1"/>
    <property type="molecule type" value="Genomic_DNA"/>
</dbReference>
<evidence type="ECO:0000256" key="13">
    <source>
        <dbReference type="PROSITE-ProRule" id="PRU00706"/>
    </source>
</evidence>
<evidence type="ECO:0000256" key="2">
    <source>
        <dbReference type="ARBA" id="ARBA00008142"/>
    </source>
</evidence>
<proteinExistence type="inferred from homology"/>
<evidence type="ECO:0000256" key="15">
    <source>
        <dbReference type="RuleBase" id="RU004013"/>
    </source>
</evidence>
<dbReference type="PANTHER" id="PTHR11349">
    <property type="entry name" value="NUCLEOSIDE DIPHOSPHATE KINASE"/>
    <property type="match status" value="1"/>
</dbReference>
<comment type="subunit">
    <text evidence="12">Homotetramer.</text>
</comment>
<evidence type="ECO:0000256" key="1">
    <source>
        <dbReference type="ARBA" id="ARBA00001946"/>
    </source>
</evidence>
<dbReference type="GO" id="GO:0046872">
    <property type="term" value="F:metal ion binding"/>
    <property type="evidence" value="ECO:0007669"/>
    <property type="project" value="UniProtKB-KW"/>
</dbReference>
<dbReference type="InterPro" id="IPR034907">
    <property type="entry name" value="NDK-like_dom"/>
</dbReference>
<evidence type="ECO:0000256" key="8">
    <source>
        <dbReference type="ARBA" id="ARBA00022777"/>
    </source>
</evidence>
<dbReference type="OrthoDB" id="9801161at2"/>
<comment type="similarity">
    <text evidence="2 12 13 14">Belongs to the NDK family.</text>
</comment>
<dbReference type="InterPro" id="IPR023005">
    <property type="entry name" value="Nucleoside_diP_kinase_AS"/>
</dbReference>
<accession>A0A343JDM7</accession>
<dbReference type="HAMAP" id="MF_00451">
    <property type="entry name" value="NDP_kinase"/>
    <property type="match status" value="1"/>
</dbReference>
<dbReference type="Gene3D" id="3.30.70.141">
    <property type="entry name" value="Nucleoside diphosphate kinase-like domain"/>
    <property type="match status" value="1"/>
</dbReference>
<dbReference type="PROSITE" id="PS00469">
    <property type="entry name" value="NDPK"/>
    <property type="match status" value="1"/>
</dbReference>
<evidence type="ECO:0000256" key="4">
    <source>
        <dbReference type="ARBA" id="ARBA00017632"/>
    </source>
</evidence>
<evidence type="ECO:0000256" key="3">
    <source>
        <dbReference type="ARBA" id="ARBA00012966"/>
    </source>
</evidence>
<feature type="binding site" evidence="12 13">
    <location>
        <position position="92"/>
    </location>
    <ligand>
        <name>ATP</name>
        <dbReference type="ChEBI" id="CHEBI:30616"/>
    </ligand>
</feature>
<dbReference type="InterPro" id="IPR001564">
    <property type="entry name" value="Nucleoside_diP_kinase"/>
</dbReference>
<keyword evidence="10 12" id="KW-0460">Magnesium</keyword>
<keyword evidence="7 12" id="KW-0547">Nucleotide-binding</keyword>
<dbReference type="GO" id="GO:0005737">
    <property type="term" value="C:cytoplasm"/>
    <property type="evidence" value="ECO:0007669"/>
    <property type="project" value="UniProtKB-SubCell"/>
</dbReference>
<dbReference type="InterPro" id="IPR036850">
    <property type="entry name" value="NDK-like_dom_sf"/>
</dbReference>
<evidence type="ECO:0000313" key="17">
    <source>
        <dbReference type="EMBL" id="ASW43635.1"/>
    </source>
</evidence>
<evidence type="ECO:0000256" key="11">
    <source>
        <dbReference type="ARBA" id="ARBA00023080"/>
    </source>
</evidence>
<dbReference type="GO" id="GO:0006241">
    <property type="term" value="P:CTP biosynthetic process"/>
    <property type="evidence" value="ECO:0007669"/>
    <property type="project" value="UniProtKB-UniRule"/>
</dbReference>
<dbReference type="Proteomes" id="UP000264883">
    <property type="component" value="Chromosome"/>
</dbReference>
<comment type="catalytic activity">
    <reaction evidence="12 15">
        <text>a 2'-deoxyribonucleoside 5'-diphosphate + ATP = a 2'-deoxyribonucleoside 5'-triphosphate + ADP</text>
        <dbReference type="Rhea" id="RHEA:44640"/>
        <dbReference type="ChEBI" id="CHEBI:30616"/>
        <dbReference type="ChEBI" id="CHEBI:61560"/>
        <dbReference type="ChEBI" id="CHEBI:73316"/>
        <dbReference type="ChEBI" id="CHEBI:456216"/>
        <dbReference type="EC" id="2.7.4.6"/>
    </reaction>
</comment>
<sequence length="135" mass="15365">MMERSLVLIKPDAVERNLVGKIINMYEENGLKVVKLKMETISRSFAAKHYKDHIGKSFYEPLIEFITKGPLCAMVLEGENAIERIRKINGSTDPTKAEEGTIRKLFGTSIRENCVHASDSMESAMNEIELWFNNN</sequence>